<keyword evidence="4 6" id="KW-1133">Transmembrane helix</keyword>
<sequence length="159" mass="16698">RAAAMGKMMGVYAAAGVNPRTMMLAPIVQLPVVLGLFIGIKGMCEHPVAQLAASFSAVLPNLSDLTMLTSAADPYLLLPLLSVVLMNAQMRLAVRETDPAKPAAPHIFNALRVIAPFGAICMTWLPVGVMVSMLTTVVSTLATSAVMQLPRVRGAFGIP</sequence>
<keyword evidence="3 6" id="KW-0812">Transmembrane</keyword>
<evidence type="ECO:0000256" key="1">
    <source>
        <dbReference type="ARBA" id="ARBA00004141"/>
    </source>
</evidence>
<gene>
    <name evidence="7" type="ORF">FIBSPDRAFT_696197</name>
</gene>
<organism evidence="7 8">
    <name type="scientific">Athelia psychrophila</name>
    <dbReference type="NCBI Taxonomy" id="1759441"/>
    <lineage>
        <taxon>Eukaryota</taxon>
        <taxon>Fungi</taxon>
        <taxon>Dikarya</taxon>
        <taxon>Basidiomycota</taxon>
        <taxon>Agaricomycotina</taxon>
        <taxon>Agaricomycetes</taxon>
        <taxon>Agaricomycetidae</taxon>
        <taxon>Atheliales</taxon>
        <taxon>Atheliaceae</taxon>
        <taxon>Athelia</taxon>
    </lineage>
</organism>
<feature type="transmembrane region" description="Helical" evidence="6">
    <location>
        <begin position="75"/>
        <end position="94"/>
    </location>
</feature>
<name>A0A166EYT0_9AGAM</name>
<evidence type="ECO:0000313" key="7">
    <source>
        <dbReference type="EMBL" id="KZP16259.1"/>
    </source>
</evidence>
<dbReference type="GO" id="GO:0032979">
    <property type="term" value="P:protein insertion into mitochondrial inner membrane from matrix"/>
    <property type="evidence" value="ECO:0007669"/>
    <property type="project" value="TreeGrafter"/>
</dbReference>
<dbReference type="OrthoDB" id="2148490at2759"/>
<keyword evidence="5 6" id="KW-0472">Membrane</keyword>
<evidence type="ECO:0000256" key="3">
    <source>
        <dbReference type="ARBA" id="ARBA00022692"/>
    </source>
</evidence>
<comment type="similarity">
    <text evidence="2">Belongs to the OXA1/ALB3/YidC family.</text>
</comment>
<evidence type="ECO:0000256" key="2">
    <source>
        <dbReference type="ARBA" id="ARBA00009877"/>
    </source>
</evidence>
<reference evidence="7 8" key="1">
    <citation type="journal article" date="2016" name="Mol. Biol. Evol.">
        <title>Comparative Genomics of Early-Diverging Mushroom-Forming Fungi Provides Insights into the Origins of Lignocellulose Decay Capabilities.</title>
        <authorList>
            <person name="Nagy L.G."/>
            <person name="Riley R."/>
            <person name="Tritt A."/>
            <person name="Adam C."/>
            <person name="Daum C."/>
            <person name="Floudas D."/>
            <person name="Sun H."/>
            <person name="Yadav J.S."/>
            <person name="Pangilinan J."/>
            <person name="Larsson K.H."/>
            <person name="Matsuura K."/>
            <person name="Barry K."/>
            <person name="Labutti K."/>
            <person name="Kuo R."/>
            <person name="Ohm R.A."/>
            <person name="Bhattacharya S.S."/>
            <person name="Shirouzu T."/>
            <person name="Yoshinaga Y."/>
            <person name="Martin F.M."/>
            <person name="Grigoriev I.V."/>
            <person name="Hibbett D.S."/>
        </authorList>
    </citation>
    <scope>NUCLEOTIDE SEQUENCE [LARGE SCALE GENOMIC DNA]</scope>
    <source>
        <strain evidence="7 8">CBS 109695</strain>
    </source>
</reference>
<dbReference type="EMBL" id="KV417595">
    <property type="protein sequence ID" value="KZP16259.1"/>
    <property type="molecule type" value="Genomic_DNA"/>
</dbReference>
<dbReference type="InterPro" id="IPR001708">
    <property type="entry name" value="YidC/ALB3/OXA1/COX18"/>
</dbReference>
<accession>A0A166EYT0</accession>
<feature type="non-terminal residue" evidence="7">
    <location>
        <position position="1"/>
    </location>
</feature>
<dbReference type="GO" id="GO:0032977">
    <property type="term" value="F:membrane insertase activity"/>
    <property type="evidence" value="ECO:0007669"/>
    <property type="project" value="InterPro"/>
</dbReference>
<feature type="non-terminal residue" evidence="7">
    <location>
        <position position="159"/>
    </location>
</feature>
<proteinExistence type="inferred from homology"/>
<comment type="subcellular location">
    <subcellularLocation>
        <location evidence="1">Membrane</location>
        <topology evidence="1">Multi-pass membrane protein</topology>
    </subcellularLocation>
</comment>
<evidence type="ECO:0000256" key="6">
    <source>
        <dbReference type="SAM" id="Phobius"/>
    </source>
</evidence>
<feature type="transmembrane region" description="Helical" evidence="6">
    <location>
        <begin position="21"/>
        <end position="40"/>
    </location>
</feature>
<evidence type="ECO:0000256" key="5">
    <source>
        <dbReference type="ARBA" id="ARBA00023136"/>
    </source>
</evidence>
<feature type="transmembrane region" description="Helical" evidence="6">
    <location>
        <begin position="106"/>
        <end position="125"/>
    </location>
</feature>
<evidence type="ECO:0000313" key="8">
    <source>
        <dbReference type="Proteomes" id="UP000076532"/>
    </source>
</evidence>
<keyword evidence="8" id="KW-1185">Reference proteome</keyword>
<dbReference type="STRING" id="436010.A0A166EYT0"/>
<dbReference type="GO" id="GO:0005743">
    <property type="term" value="C:mitochondrial inner membrane"/>
    <property type="evidence" value="ECO:0007669"/>
    <property type="project" value="TreeGrafter"/>
</dbReference>
<dbReference type="AlphaFoldDB" id="A0A166EYT0"/>
<dbReference type="PANTHER" id="PTHR12428">
    <property type="entry name" value="OXA1"/>
    <property type="match status" value="1"/>
</dbReference>
<dbReference type="Proteomes" id="UP000076532">
    <property type="component" value="Unassembled WGS sequence"/>
</dbReference>
<protein>
    <submittedName>
        <fullName evidence="7">Uncharacterized protein</fullName>
    </submittedName>
</protein>
<dbReference type="PANTHER" id="PTHR12428:SF65">
    <property type="entry name" value="CYTOCHROME C OXIDASE ASSEMBLY PROTEIN COX18, MITOCHONDRIAL"/>
    <property type="match status" value="1"/>
</dbReference>
<evidence type="ECO:0000256" key="4">
    <source>
        <dbReference type="ARBA" id="ARBA00022989"/>
    </source>
</evidence>